<feature type="region of interest" description="Disordered" evidence="8">
    <location>
        <begin position="723"/>
        <end position="887"/>
    </location>
</feature>
<evidence type="ECO:0000313" key="10">
    <source>
        <dbReference type="EMBL" id="KAB1648005.1"/>
    </source>
</evidence>
<evidence type="ECO:0000256" key="6">
    <source>
        <dbReference type="ARBA" id="ARBA00022989"/>
    </source>
</evidence>
<feature type="compositionally biased region" description="Low complexity" evidence="8">
    <location>
        <begin position="839"/>
        <end position="862"/>
    </location>
</feature>
<dbReference type="Pfam" id="PF03023">
    <property type="entry name" value="MurJ"/>
    <property type="match status" value="1"/>
</dbReference>
<feature type="compositionally biased region" description="Low complexity" evidence="8">
    <location>
        <begin position="588"/>
        <end position="598"/>
    </location>
</feature>
<evidence type="ECO:0000256" key="5">
    <source>
        <dbReference type="ARBA" id="ARBA00022984"/>
    </source>
</evidence>
<dbReference type="GO" id="GO:0005886">
    <property type="term" value="C:plasma membrane"/>
    <property type="evidence" value="ECO:0007669"/>
    <property type="project" value="UniProtKB-SubCell"/>
</dbReference>
<evidence type="ECO:0000256" key="3">
    <source>
        <dbReference type="ARBA" id="ARBA00022692"/>
    </source>
</evidence>
<keyword evidence="11" id="KW-1185">Reference proteome</keyword>
<evidence type="ECO:0000256" key="7">
    <source>
        <dbReference type="ARBA" id="ARBA00023136"/>
    </source>
</evidence>
<feature type="compositionally biased region" description="Low complexity" evidence="8">
    <location>
        <begin position="605"/>
        <end position="614"/>
    </location>
</feature>
<feature type="transmembrane region" description="Helical" evidence="9">
    <location>
        <begin position="247"/>
        <end position="273"/>
    </location>
</feature>
<keyword evidence="3 9" id="KW-0812">Transmembrane</keyword>
<dbReference type="InterPro" id="IPR004268">
    <property type="entry name" value="MurJ"/>
</dbReference>
<dbReference type="PANTHER" id="PTHR47019">
    <property type="entry name" value="LIPID II FLIPPASE MURJ"/>
    <property type="match status" value="1"/>
</dbReference>
<dbReference type="Proteomes" id="UP000431744">
    <property type="component" value="Unassembled WGS sequence"/>
</dbReference>
<comment type="caution">
    <text evidence="10">The sequence shown here is derived from an EMBL/GenBank/DDBJ whole genome shotgun (WGS) entry which is preliminary data.</text>
</comment>
<evidence type="ECO:0000256" key="1">
    <source>
        <dbReference type="ARBA" id="ARBA00004651"/>
    </source>
</evidence>
<dbReference type="InterPro" id="IPR051050">
    <property type="entry name" value="Lipid_II_flippase_MurJ/MviN"/>
</dbReference>
<dbReference type="CDD" id="cd13123">
    <property type="entry name" value="MATE_MurJ_like"/>
    <property type="match status" value="1"/>
</dbReference>
<evidence type="ECO:0000256" key="4">
    <source>
        <dbReference type="ARBA" id="ARBA00022960"/>
    </source>
</evidence>
<feature type="transmembrane region" description="Helical" evidence="9">
    <location>
        <begin position="421"/>
        <end position="444"/>
    </location>
</feature>
<feature type="region of interest" description="Disordered" evidence="8">
    <location>
        <begin position="549"/>
        <end position="702"/>
    </location>
</feature>
<evidence type="ECO:0000256" key="2">
    <source>
        <dbReference type="ARBA" id="ARBA00022475"/>
    </source>
</evidence>
<evidence type="ECO:0000256" key="8">
    <source>
        <dbReference type="SAM" id="MobiDB-lite"/>
    </source>
</evidence>
<feature type="transmembrane region" description="Helical" evidence="9">
    <location>
        <begin position="85"/>
        <end position="112"/>
    </location>
</feature>
<feature type="transmembrane region" description="Helical" evidence="9">
    <location>
        <begin position="12"/>
        <end position="35"/>
    </location>
</feature>
<dbReference type="GO" id="GO:0008360">
    <property type="term" value="P:regulation of cell shape"/>
    <property type="evidence" value="ECO:0007669"/>
    <property type="project" value="UniProtKB-KW"/>
</dbReference>
<feature type="transmembrane region" description="Helical" evidence="9">
    <location>
        <begin position="395"/>
        <end position="415"/>
    </location>
</feature>
<feature type="compositionally biased region" description="Basic and acidic residues" evidence="8">
    <location>
        <begin position="686"/>
        <end position="700"/>
    </location>
</feature>
<accession>A0A6H9WPT8</accession>
<dbReference type="GO" id="GO:0009252">
    <property type="term" value="P:peptidoglycan biosynthetic process"/>
    <property type="evidence" value="ECO:0007669"/>
    <property type="project" value="UniProtKB-KW"/>
</dbReference>
<feature type="transmembrane region" description="Helical" evidence="9">
    <location>
        <begin position="498"/>
        <end position="519"/>
    </location>
</feature>
<dbReference type="PRINTS" id="PR01806">
    <property type="entry name" value="VIRFACTRMVIN"/>
</dbReference>
<keyword evidence="2" id="KW-1003">Cell membrane</keyword>
<feature type="compositionally biased region" description="Basic and acidic residues" evidence="8">
    <location>
        <begin position="864"/>
        <end position="887"/>
    </location>
</feature>
<feature type="transmembrane region" description="Helical" evidence="9">
    <location>
        <begin position="160"/>
        <end position="183"/>
    </location>
</feature>
<gene>
    <name evidence="10" type="primary">murJ</name>
    <name evidence="10" type="ORF">F8O04_09725</name>
</gene>
<feature type="transmembrane region" description="Helical" evidence="9">
    <location>
        <begin position="363"/>
        <end position="383"/>
    </location>
</feature>
<feature type="compositionally biased region" description="Basic and acidic residues" evidence="8">
    <location>
        <begin position="786"/>
        <end position="795"/>
    </location>
</feature>
<dbReference type="GO" id="GO:0034204">
    <property type="term" value="P:lipid translocation"/>
    <property type="evidence" value="ECO:0007669"/>
    <property type="project" value="TreeGrafter"/>
</dbReference>
<proteinExistence type="predicted"/>
<keyword evidence="7 9" id="KW-0472">Membrane</keyword>
<organism evidence="10 11">
    <name type="scientific">Pseudoclavibacter endophyticus</name>
    <dbReference type="NCBI Taxonomy" id="1778590"/>
    <lineage>
        <taxon>Bacteria</taxon>
        <taxon>Bacillati</taxon>
        <taxon>Actinomycetota</taxon>
        <taxon>Actinomycetes</taxon>
        <taxon>Micrococcales</taxon>
        <taxon>Microbacteriaceae</taxon>
        <taxon>Pseudoclavibacter</taxon>
    </lineage>
</organism>
<feature type="compositionally biased region" description="Basic and acidic residues" evidence="8">
    <location>
        <begin position="659"/>
        <end position="674"/>
    </location>
</feature>
<keyword evidence="5" id="KW-0573">Peptidoglycan synthesis</keyword>
<feature type="compositionally biased region" description="Basic and acidic residues" evidence="8">
    <location>
        <begin position="550"/>
        <end position="574"/>
    </location>
</feature>
<feature type="transmembrane region" description="Helical" evidence="9">
    <location>
        <begin position="55"/>
        <end position="73"/>
    </location>
</feature>
<dbReference type="NCBIfam" id="TIGR01695">
    <property type="entry name" value="murJ_mviN"/>
    <property type="match status" value="1"/>
</dbReference>
<feature type="transmembrane region" description="Helical" evidence="9">
    <location>
        <begin position="124"/>
        <end position="148"/>
    </location>
</feature>
<dbReference type="GO" id="GO:0015648">
    <property type="term" value="F:lipid-linked peptidoglycan transporter activity"/>
    <property type="evidence" value="ECO:0007669"/>
    <property type="project" value="TreeGrafter"/>
</dbReference>
<keyword evidence="6 9" id="KW-1133">Transmembrane helix</keyword>
<feature type="transmembrane region" description="Helical" evidence="9">
    <location>
        <begin position="326"/>
        <end position="343"/>
    </location>
</feature>
<evidence type="ECO:0000256" key="9">
    <source>
        <dbReference type="SAM" id="Phobius"/>
    </source>
</evidence>
<dbReference type="OrthoDB" id="9786339at2"/>
<dbReference type="AlphaFoldDB" id="A0A6H9WPT8"/>
<dbReference type="EMBL" id="WBJY01000002">
    <property type="protein sequence ID" value="KAB1648005.1"/>
    <property type="molecule type" value="Genomic_DNA"/>
</dbReference>
<protein>
    <submittedName>
        <fullName evidence="10">Murein biosynthesis integral membrane protein MurJ</fullName>
    </submittedName>
</protein>
<feature type="transmembrane region" description="Helical" evidence="9">
    <location>
        <begin position="285"/>
        <end position="305"/>
    </location>
</feature>
<dbReference type="RefSeq" id="WP_158029200.1">
    <property type="nucleotide sequence ID" value="NZ_BMHG01000001.1"/>
</dbReference>
<comment type="subcellular location">
    <subcellularLocation>
        <location evidence="1">Cell membrane</location>
        <topology evidence="1">Multi-pass membrane protein</topology>
    </subcellularLocation>
</comment>
<feature type="transmembrane region" description="Helical" evidence="9">
    <location>
        <begin position="203"/>
        <end position="226"/>
    </location>
</feature>
<dbReference type="PANTHER" id="PTHR47019:SF1">
    <property type="entry name" value="LIPID II FLIPPASE MURJ"/>
    <property type="match status" value="1"/>
</dbReference>
<feature type="compositionally biased region" description="Basic and acidic residues" evidence="8">
    <location>
        <begin position="740"/>
        <end position="778"/>
    </location>
</feature>
<feature type="transmembrane region" description="Helical" evidence="9">
    <location>
        <begin position="464"/>
        <end position="486"/>
    </location>
</feature>
<name>A0A6H9WPT8_9MICO</name>
<evidence type="ECO:0000313" key="11">
    <source>
        <dbReference type="Proteomes" id="UP000431744"/>
    </source>
</evidence>
<keyword evidence="4" id="KW-0133">Cell shape</keyword>
<reference evidence="10 11" key="1">
    <citation type="submission" date="2019-09" db="EMBL/GenBank/DDBJ databases">
        <title>Phylogeny of genus Pseudoclavibacter and closely related genus.</title>
        <authorList>
            <person name="Li Y."/>
        </authorList>
    </citation>
    <scope>NUCLEOTIDE SEQUENCE [LARGE SCALE GENOMIC DNA]</scope>
    <source>
        <strain evidence="10 11">EGI 60007</strain>
    </source>
</reference>
<sequence length="901" mass="95370">MARGGIGRASMLLASGTLVSRMLGFVKAIVLAQTIGVIGNGADAFANANMLPSSIYSIIAGGVLNAVLVPQVVRAARHDDGGQQYINRLVTIAIAGLAGIALIATIAVPLIARLYGFSIEDPDLLTLVIALAYWCMPQIFFYGLYAVLGEVLNARGLFGPFTWAPVLNNVIGIGFLVLFSVIYGADPTGDRPISEWTPDMIALLGSTTTAGVACQALILFVFWRRVGLTYRPDFRWRGTGLGKAGKLIGWTFGMLLVLQFSGLIETIVLNIAAGKAVSVAAFQNAYLIFVLPHSIITVSIATAYFTRMSAAAGENRLGDLVRDFSGGARLIGLFIVFSAWAIAVISPPFARIFESTQEGVTDIAIVLCCFLIGLVSFCGLFLVQRAFFALEDTRTQFWVFLATMPLHVFGMALAATLEVHMIAAGLALSQSAVSVVRLVILLVLLRLRIGHLDLRRIARSYVRFAIGGLAAAAVGFGLMWMLGAYVDDGFARSGIGPALLGCAAGGGVMALVYLVTMFAMRSPELREGLDPLLRRVGLGRLVAVLPAARPADDPSRERRDDDAANRDAGGDRGGEAGGAAIGVDAPIAPGGLPPTAGQPTPPAATEPGAPETWPDGAWGLEGDGHAVPDGAADPGSPVGPAPRERGAGTSRGRGAGAPRGRDRDPDELRARDDAWSAWLGSAASRQADRPSDPEVERREQGAYGGAFAAMNATGDLSTAGILLPLHATGPTGPRTRRERRMLEQDAARAIAEKRAREAARRRAAETERGAEQPTDAERQASIARQRRAEEQRLAEQQRLAGHHPSRESPIPPSRGPRGAAERRRAQLRNESGGPGTQGPDGPDGVPPASAGRPPQNGDASGPRRGRDDARSGGRDRDAGRNDRRDDVRAMFDEWLNDDDSP</sequence>